<gene>
    <name evidence="3" type="ORF">JW613_09890</name>
</gene>
<feature type="compositionally biased region" description="Low complexity" evidence="1">
    <location>
        <begin position="74"/>
        <end position="96"/>
    </location>
</feature>
<dbReference type="EMBL" id="JAFFZM010000005">
    <property type="protein sequence ID" value="MBO8198614.1"/>
    <property type="molecule type" value="Genomic_DNA"/>
</dbReference>
<feature type="region of interest" description="Disordered" evidence="1">
    <location>
        <begin position="1"/>
        <end position="107"/>
    </location>
</feature>
<feature type="compositionally biased region" description="Low complexity" evidence="1">
    <location>
        <begin position="1"/>
        <end position="23"/>
    </location>
</feature>
<keyword evidence="2" id="KW-0812">Transmembrane</keyword>
<name>A0ABS3XT92_9ACTN</name>
<dbReference type="Proteomes" id="UP000721954">
    <property type="component" value="Unassembled WGS sequence"/>
</dbReference>
<protein>
    <submittedName>
        <fullName evidence="3">Uncharacterized protein</fullName>
    </submittedName>
</protein>
<dbReference type="RefSeq" id="WP_209210353.1">
    <property type="nucleotide sequence ID" value="NZ_JAFFZM010000005.1"/>
</dbReference>
<dbReference type="GeneID" id="96258916"/>
<feature type="compositionally biased region" description="Low complexity" evidence="1">
    <location>
        <begin position="33"/>
        <end position="67"/>
    </location>
</feature>
<evidence type="ECO:0000313" key="3">
    <source>
        <dbReference type="EMBL" id="MBO8198614.1"/>
    </source>
</evidence>
<evidence type="ECO:0000313" key="4">
    <source>
        <dbReference type="Proteomes" id="UP000721954"/>
    </source>
</evidence>
<accession>A0ABS3XT92</accession>
<organism evidence="3 4">
    <name type="scientific">Streptomyces smyrnaeus</name>
    <dbReference type="NCBI Taxonomy" id="1387713"/>
    <lineage>
        <taxon>Bacteria</taxon>
        <taxon>Bacillati</taxon>
        <taxon>Actinomycetota</taxon>
        <taxon>Actinomycetes</taxon>
        <taxon>Kitasatosporales</taxon>
        <taxon>Streptomycetaceae</taxon>
        <taxon>Streptomyces</taxon>
    </lineage>
</organism>
<keyword evidence="2" id="KW-1133">Transmembrane helix</keyword>
<reference evidence="3 4" key="1">
    <citation type="submission" date="2021-02" db="EMBL/GenBank/DDBJ databases">
        <title>Streptomyces spirodelae sp. nov., isolated from duckweed.</title>
        <authorList>
            <person name="Saimee Y."/>
            <person name="Duangmal K."/>
        </authorList>
    </citation>
    <scope>NUCLEOTIDE SEQUENCE [LARGE SCALE GENOMIC DNA]</scope>
    <source>
        <strain evidence="3 4">DSM 42105</strain>
    </source>
</reference>
<evidence type="ECO:0000256" key="2">
    <source>
        <dbReference type="SAM" id="Phobius"/>
    </source>
</evidence>
<evidence type="ECO:0000256" key="1">
    <source>
        <dbReference type="SAM" id="MobiDB-lite"/>
    </source>
</evidence>
<comment type="caution">
    <text evidence="3">The sequence shown here is derived from an EMBL/GenBank/DDBJ whole genome shotgun (WGS) entry which is preliminary data.</text>
</comment>
<sequence>MSHNQPGPYGEPGPYGQQPQQPGQPGPYGGAPGQSQQPQQPGYGYPQQGQPQQPGYGYPQQGQPQGQPQGGAPYGQPGQPGMPGAPAQPGMQGPAHPGMPMPPQGGGGKGKTIGIVVGALVVVGAIIGGLFMFGVIGGGPAYKLTTPNTVAGEYQRDGEGKTFKGKKGAFGQSKDKIPGMSADEGVQARYKSGATKQLQFTGAYGSVDDPEKAVDWVFQESEKNMGSTGSKSPGDPKEVSPSGFDGDSMKCKSYSVLTQKADLCVWADGSTIGQVVLMDKNGGGDIDKAAETTAKVFEDSRSEK</sequence>
<feature type="region of interest" description="Disordered" evidence="1">
    <location>
        <begin position="223"/>
        <end position="246"/>
    </location>
</feature>
<feature type="transmembrane region" description="Helical" evidence="2">
    <location>
        <begin position="113"/>
        <end position="136"/>
    </location>
</feature>
<keyword evidence="2" id="KW-0472">Membrane</keyword>
<proteinExistence type="predicted"/>
<keyword evidence="4" id="KW-1185">Reference proteome</keyword>